<dbReference type="Pfam" id="PF13588">
    <property type="entry name" value="HSDR_N_2"/>
    <property type="match status" value="1"/>
</dbReference>
<dbReference type="PANTHER" id="PTHR32097:SF3">
    <property type="entry name" value="TELLURITE RESISTANCE PROTEIN"/>
    <property type="match status" value="1"/>
</dbReference>
<dbReference type="GO" id="GO:0005524">
    <property type="term" value="F:ATP binding"/>
    <property type="evidence" value="ECO:0007669"/>
    <property type="project" value="UniProtKB-KW"/>
</dbReference>
<dbReference type="InterPro" id="IPR029464">
    <property type="entry name" value="HSDR_N"/>
</dbReference>
<evidence type="ECO:0008006" key="5">
    <source>
        <dbReference type="Google" id="ProtNLM"/>
    </source>
</evidence>
<dbReference type="CDD" id="cd06974">
    <property type="entry name" value="TerD_like"/>
    <property type="match status" value="1"/>
</dbReference>
<sequence length="572" mass="64596">MTKQASAAPFTLASDDVAGVISLSIQTNPPIEVDVSLFGITERRKLKDEGYFVFYNQQASPRKELCLLPEQKGGEKQFSLALSELPSHIRRISVTLSSDDCLKKLESIDLRIFGADQELKTSFNIPFNTEEPSAFLAEFSQVAGSWQLRPMGEPFANDLGGLLHHFGGTAAEDEAPAPAESTQAEEFVSATPTPITPAPSQVEQTITIPISRLKPQDAEISAKILELTRRIPALIPQLQTEEATKHALVMPFIQALGYDVFNPLEVMPELVADVGVKKGEKVDYAILQDGKPIILVECKHHAFSPTLEHASQLYRYFSVTEARFAVLTNGVTYRFYTDLEKPNTMDGRPFLEVDLLKIQENELVELLKFAKHAFDQENILSLASEMKYVKAIKQHLEQEFSEPSDDFIRLLTARVFEGRLTSSVRNRFALYTKKALNEFVAQLISDRLRDAFTAASPNQMGTQEPDDQDSDEAGLLITTEEWQAFYIIRSVLRENINYARLHLRKHQSYCAILLDNNRRRTVARLYFTEKRLQLGLFEKTDRQESRVTLESLDDIFKHAARLHQTAKTLDGR</sequence>
<dbReference type="GO" id="GO:0009035">
    <property type="term" value="F:type I site-specific deoxyribonuclease activity"/>
    <property type="evidence" value="ECO:0007669"/>
    <property type="project" value="UniProtKB-EC"/>
</dbReference>
<evidence type="ECO:0000259" key="1">
    <source>
        <dbReference type="Pfam" id="PF02342"/>
    </source>
</evidence>
<feature type="domain" description="Type I restriction enzyme R protein N-terminal" evidence="2">
    <location>
        <begin position="241"/>
        <end position="337"/>
    </location>
</feature>
<accession>A0A1W1V733</accession>
<evidence type="ECO:0000259" key="2">
    <source>
        <dbReference type="Pfam" id="PF13588"/>
    </source>
</evidence>
<dbReference type="Pfam" id="PF02342">
    <property type="entry name" value="TerD"/>
    <property type="match status" value="1"/>
</dbReference>
<evidence type="ECO:0000313" key="3">
    <source>
        <dbReference type="EMBL" id="SMB89105.1"/>
    </source>
</evidence>
<dbReference type="Proteomes" id="UP000192582">
    <property type="component" value="Unassembled WGS sequence"/>
</dbReference>
<feature type="domain" description="TerD" evidence="1">
    <location>
        <begin position="27"/>
        <end position="166"/>
    </location>
</feature>
<evidence type="ECO:0000313" key="4">
    <source>
        <dbReference type="Proteomes" id="UP000192582"/>
    </source>
</evidence>
<dbReference type="Gene3D" id="2.60.60.30">
    <property type="entry name" value="sav2460 like domains"/>
    <property type="match status" value="1"/>
</dbReference>
<reference evidence="3 4" key="1">
    <citation type="submission" date="2017-04" db="EMBL/GenBank/DDBJ databases">
        <authorList>
            <person name="Afonso C.L."/>
            <person name="Miller P.J."/>
            <person name="Scott M.A."/>
            <person name="Spackman E."/>
            <person name="Goraichik I."/>
            <person name="Dimitrov K.M."/>
            <person name="Suarez D.L."/>
            <person name="Swayne D.E."/>
        </authorList>
    </citation>
    <scope>NUCLEOTIDE SEQUENCE [LARGE SCALE GENOMIC DNA]</scope>
    <source>
        <strain evidence="3 4">KR-140</strain>
    </source>
</reference>
<dbReference type="InterPro" id="IPR003325">
    <property type="entry name" value="TerD"/>
</dbReference>
<dbReference type="STRING" id="695939.SAMN00790413_00271"/>
<keyword evidence="4" id="KW-1185">Reference proteome</keyword>
<organism evidence="3 4">
    <name type="scientific">Deinococcus hopiensis KR-140</name>
    <dbReference type="NCBI Taxonomy" id="695939"/>
    <lineage>
        <taxon>Bacteria</taxon>
        <taxon>Thermotogati</taxon>
        <taxon>Deinococcota</taxon>
        <taxon>Deinococci</taxon>
        <taxon>Deinococcales</taxon>
        <taxon>Deinococcaceae</taxon>
        <taxon>Deinococcus</taxon>
    </lineage>
</organism>
<dbReference type="PANTHER" id="PTHR32097">
    <property type="entry name" value="CAMP-BINDING PROTEIN 1-RELATED"/>
    <property type="match status" value="1"/>
</dbReference>
<dbReference type="GO" id="GO:0009307">
    <property type="term" value="P:DNA restriction-modification system"/>
    <property type="evidence" value="ECO:0007669"/>
    <property type="project" value="UniProtKB-KW"/>
</dbReference>
<gene>
    <name evidence="3" type="ORF">SAMN00790413_00271</name>
</gene>
<dbReference type="GO" id="GO:0003677">
    <property type="term" value="F:DNA binding"/>
    <property type="evidence" value="ECO:0007669"/>
    <property type="project" value="UniProtKB-KW"/>
</dbReference>
<name>A0A1W1V733_9DEIO</name>
<dbReference type="AlphaFoldDB" id="A0A1W1V733"/>
<dbReference type="EMBL" id="FWWU01000009">
    <property type="protein sequence ID" value="SMB89105.1"/>
    <property type="molecule type" value="Genomic_DNA"/>
</dbReference>
<proteinExistence type="predicted"/>
<dbReference type="InterPro" id="IPR051324">
    <property type="entry name" value="Stress/Tellurium_Resist"/>
</dbReference>
<protein>
    <recommendedName>
        <fullName evidence="5">Type I restriction enzyme R protein N-terminal domain-containing protein</fullName>
    </recommendedName>
</protein>
<dbReference type="RefSeq" id="WP_212648332.1">
    <property type="nucleotide sequence ID" value="NZ_FWWU01000009.1"/>
</dbReference>